<keyword evidence="1" id="KW-0378">Hydrolase</keyword>
<dbReference type="InterPro" id="IPR000073">
    <property type="entry name" value="AB_hydrolase_1"/>
</dbReference>
<dbReference type="AlphaFoldDB" id="A0A291RHE4"/>
<evidence type="ECO:0000256" key="1">
    <source>
        <dbReference type="ARBA" id="ARBA00022801"/>
    </source>
</evidence>
<dbReference type="PRINTS" id="PR00111">
    <property type="entry name" value="ABHYDROLASE"/>
</dbReference>
<dbReference type="InterPro" id="IPR050266">
    <property type="entry name" value="AB_hydrolase_sf"/>
</dbReference>
<organism evidence="3 4">
    <name type="scientific">Nocardia terpenica</name>
    <dbReference type="NCBI Taxonomy" id="455432"/>
    <lineage>
        <taxon>Bacteria</taxon>
        <taxon>Bacillati</taxon>
        <taxon>Actinomycetota</taxon>
        <taxon>Actinomycetes</taxon>
        <taxon>Mycobacteriales</taxon>
        <taxon>Nocardiaceae</taxon>
        <taxon>Nocardia</taxon>
    </lineage>
</organism>
<dbReference type="GeneID" id="88358045"/>
<accession>A0A291RHE4</accession>
<reference evidence="3 4" key="1">
    <citation type="submission" date="2017-10" db="EMBL/GenBank/DDBJ databases">
        <title>Comparative genomics between pathogenic Norcardia.</title>
        <authorList>
            <person name="Zeng L."/>
        </authorList>
    </citation>
    <scope>NUCLEOTIDE SEQUENCE [LARGE SCALE GENOMIC DNA]</scope>
    <source>
        <strain evidence="3 4">NC_YFY_NT001</strain>
    </source>
</reference>
<dbReference type="InterPro" id="IPR000639">
    <property type="entry name" value="Epox_hydrolase-like"/>
</dbReference>
<dbReference type="KEGG" id="ntp:CRH09_11580"/>
<dbReference type="SUPFAM" id="SSF53474">
    <property type="entry name" value="alpha/beta-Hydrolases"/>
    <property type="match status" value="1"/>
</dbReference>
<dbReference type="Proteomes" id="UP000221961">
    <property type="component" value="Chromosome"/>
</dbReference>
<dbReference type="GO" id="GO:0016020">
    <property type="term" value="C:membrane"/>
    <property type="evidence" value="ECO:0007669"/>
    <property type="project" value="TreeGrafter"/>
</dbReference>
<feature type="domain" description="AB hydrolase-1" evidence="2">
    <location>
        <begin position="21"/>
        <end position="259"/>
    </location>
</feature>
<evidence type="ECO:0000313" key="3">
    <source>
        <dbReference type="EMBL" id="ATL66755.1"/>
    </source>
</evidence>
<protein>
    <recommendedName>
        <fullName evidence="2">AB hydrolase-1 domain-containing protein</fullName>
    </recommendedName>
</protein>
<dbReference type="PRINTS" id="PR00412">
    <property type="entry name" value="EPOXHYDRLASE"/>
</dbReference>
<dbReference type="Pfam" id="PF00561">
    <property type="entry name" value="Abhydrolase_1"/>
    <property type="match status" value="1"/>
</dbReference>
<dbReference type="RefSeq" id="WP_098693935.1">
    <property type="nucleotide sequence ID" value="NZ_CP023778.1"/>
</dbReference>
<dbReference type="EMBL" id="CP023778">
    <property type="protein sequence ID" value="ATL66755.1"/>
    <property type="molecule type" value="Genomic_DNA"/>
</dbReference>
<dbReference type="PANTHER" id="PTHR43798:SF31">
    <property type="entry name" value="AB HYDROLASE SUPERFAMILY PROTEIN YCLE"/>
    <property type="match status" value="1"/>
</dbReference>
<dbReference type="PANTHER" id="PTHR43798">
    <property type="entry name" value="MONOACYLGLYCEROL LIPASE"/>
    <property type="match status" value="1"/>
</dbReference>
<dbReference type="Gene3D" id="3.40.50.1820">
    <property type="entry name" value="alpha/beta hydrolase"/>
    <property type="match status" value="1"/>
</dbReference>
<name>A0A291RHE4_9NOCA</name>
<sequence>MPVFDFDGIPVAYDHAGVGDPIVFLHNIGGDRSIWLPQFRALQATNTVYAVDLIGYGESGIPDSGYTVDTYLRLVSAFVDAHGLRDLTLVGHCFGSALSLLYARRNPQRVRALVLSSPLTAATLRPTPTGWSARAVRHLRLDPLTAAVRLPGAVAGWLVREQLGARGRDMAPQPFAGLRSRWAEPRRLLPAAAIARDLHRLGELDTFRPGPAFPPITTIWGTDNRILSPAAGARLNTTLNPTQAITVEGAGHLVMLEDPETVTAAIRSATSSALAS</sequence>
<evidence type="ECO:0000259" key="2">
    <source>
        <dbReference type="Pfam" id="PF00561"/>
    </source>
</evidence>
<dbReference type="GO" id="GO:0016787">
    <property type="term" value="F:hydrolase activity"/>
    <property type="evidence" value="ECO:0007669"/>
    <property type="project" value="UniProtKB-KW"/>
</dbReference>
<evidence type="ECO:0000313" key="4">
    <source>
        <dbReference type="Proteomes" id="UP000221961"/>
    </source>
</evidence>
<gene>
    <name evidence="3" type="ORF">CRH09_11580</name>
</gene>
<proteinExistence type="predicted"/>
<dbReference type="InterPro" id="IPR029058">
    <property type="entry name" value="AB_hydrolase_fold"/>
</dbReference>